<feature type="signal peptide" evidence="3">
    <location>
        <begin position="1"/>
        <end position="24"/>
    </location>
</feature>
<feature type="chain" id="PRO_5046166095" description="tRNA (Guanine-N1)-methyltransferase" evidence="3">
    <location>
        <begin position="25"/>
        <end position="208"/>
    </location>
</feature>
<keyword evidence="3" id="KW-0732">Signal</keyword>
<dbReference type="Proteomes" id="UP001597534">
    <property type="component" value="Unassembled WGS sequence"/>
</dbReference>
<feature type="coiled-coil region" evidence="1">
    <location>
        <begin position="180"/>
        <end position="207"/>
    </location>
</feature>
<dbReference type="RefSeq" id="WP_379812092.1">
    <property type="nucleotide sequence ID" value="NZ_JBHUPC010000013.1"/>
</dbReference>
<feature type="coiled-coil region" evidence="1">
    <location>
        <begin position="76"/>
        <end position="117"/>
    </location>
</feature>
<evidence type="ECO:0000256" key="2">
    <source>
        <dbReference type="SAM" id="Phobius"/>
    </source>
</evidence>
<keyword evidence="2" id="KW-1133">Transmembrane helix</keyword>
<name>A0ABW5YN01_9FLAO</name>
<evidence type="ECO:0000256" key="3">
    <source>
        <dbReference type="SAM" id="SignalP"/>
    </source>
</evidence>
<evidence type="ECO:0000313" key="5">
    <source>
        <dbReference type="Proteomes" id="UP001597534"/>
    </source>
</evidence>
<keyword evidence="5" id="KW-1185">Reference proteome</keyword>
<proteinExistence type="predicted"/>
<keyword evidence="2" id="KW-0472">Membrane</keyword>
<organism evidence="4 5">
    <name type="scientific">Flavobacterium chuncheonense</name>
    <dbReference type="NCBI Taxonomy" id="2026653"/>
    <lineage>
        <taxon>Bacteria</taxon>
        <taxon>Pseudomonadati</taxon>
        <taxon>Bacteroidota</taxon>
        <taxon>Flavobacteriia</taxon>
        <taxon>Flavobacteriales</taxon>
        <taxon>Flavobacteriaceae</taxon>
        <taxon>Flavobacterium</taxon>
    </lineage>
</organism>
<feature type="transmembrane region" description="Helical" evidence="2">
    <location>
        <begin position="135"/>
        <end position="153"/>
    </location>
</feature>
<evidence type="ECO:0000313" key="4">
    <source>
        <dbReference type="EMBL" id="MFD2892432.1"/>
    </source>
</evidence>
<evidence type="ECO:0008006" key="6">
    <source>
        <dbReference type="Google" id="ProtNLM"/>
    </source>
</evidence>
<protein>
    <recommendedName>
        <fullName evidence="6">tRNA (Guanine-N1)-methyltransferase</fullName>
    </recommendedName>
</protein>
<sequence>MKKNKLKSFLLTVVLVSASSVMQAQNNEVFSEKSSPAKNIEVKFNSLLDKSSSFKEYKVIKKDLLTEFQRSFVSFLNNSNDKVSNLNSALEKKETVIKDLNKELSTVKLQNSELNTAVDSISLLGIQLEKGNYNLFMWSLLFTLALVTTFFVYRFKRANEITKYSKGVLADVEDEYQMFKQNSIEREQKLRRQLQDEINKHRKLKEVS</sequence>
<gene>
    <name evidence="4" type="ORF">ACFS5J_10455</name>
</gene>
<evidence type="ECO:0000256" key="1">
    <source>
        <dbReference type="SAM" id="Coils"/>
    </source>
</evidence>
<dbReference type="EMBL" id="JBHUPC010000013">
    <property type="protein sequence ID" value="MFD2892432.1"/>
    <property type="molecule type" value="Genomic_DNA"/>
</dbReference>
<comment type="caution">
    <text evidence="4">The sequence shown here is derived from an EMBL/GenBank/DDBJ whole genome shotgun (WGS) entry which is preliminary data.</text>
</comment>
<keyword evidence="2" id="KW-0812">Transmembrane</keyword>
<reference evidence="5" key="1">
    <citation type="journal article" date="2019" name="Int. J. Syst. Evol. Microbiol.">
        <title>The Global Catalogue of Microorganisms (GCM) 10K type strain sequencing project: providing services to taxonomists for standard genome sequencing and annotation.</title>
        <authorList>
            <consortium name="The Broad Institute Genomics Platform"/>
            <consortium name="The Broad Institute Genome Sequencing Center for Infectious Disease"/>
            <person name="Wu L."/>
            <person name="Ma J."/>
        </authorList>
    </citation>
    <scope>NUCLEOTIDE SEQUENCE [LARGE SCALE GENOMIC DNA]</scope>
    <source>
        <strain evidence="5">KCTC 22671</strain>
    </source>
</reference>
<accession>A0ABW5YN01</accession>
<keyword evidence="1" id="KW-0175">Coiled coil</keyword>